<dbReference type="GO" id="GO:0019441">
    <property type="term" value="P:L-tryptophan catabolic process to kynurenine"/>
    <property type="evidence" value="ECO:0007669"/>
    <property type="project" value="InterPro"/>
</dbReference>
<comment type="similarity">
    <text evidence="1">Belongs to the Cyclase 1 superfamily.</text>
</comment>
<dbReference type="AlphaFoldDB" id="A0A428RBU4"/>
<dbReference type="GO" id="GO:0004061">
    <property type="term" value="F:arylformamidase activity"/>
    <property type="evidence" value="ECO:0007669"/>
    <property type="project" value="InterPro"/>
</dbReference>
<protein>
    <recommendedName>
        <fullName evidence="4">Cyclase</fullName>
    </recommendedName>
</protein>
<dbReference type="Gene3D" id="3.50.30.50">
    <property type="entry name" value="Putative cyclase"/>
    <property type="match status" value="1"/>
</dbReference>
<evidence type="ECO:0000313" key="2">
    <source>
        <dbReference type="EMBL" id="RSL74992.1"/>
    </source>
</evidence>
<dbReference type="EMBL" id="NKCL01000377">
    <property type="protein sequence ID" value="RSL74992.1"/>
    <property type="molecule type" value="Genomic_DNA"/>
</dbReference>
<organism evidence="2 3">
    <name type="scientific">Fusarium floridanum</name>
    <dbReference type="NCBI Taxonomy" id="1325733"/>
    <lineage>
        <taxon>Eukaryota</taxon>
        <taxon>Fungi</taxon>
        <taxon>Dikarya</taxon>
        <taxon>Ascomycota</taxon>
        <taxon>Pezizomycotina</taxon>
        <taxon>Sordariomycetes</taxon>
        <taxon>Hypocreomycetidae</taxon>
        <taxon>Hypocreales</taxon>
        <taxon>Nectriaceae</taxon>
        <taxon>Fusarium</taxon>
        <taxon>Fusarium solani species complex</taxon>
    </lineage>
</organism>
<dbReference type="Pfam" id="PF04199">
    <property type="entry name" value="Cyclase"/>
    <property type="match status" value="1"/>
</dbReference>
<name>A0A428RBU4_9HYPO</name>
<dbReference type="SUPFAM" id="SSF102198">
    <property type="entry name" value="Putative cyclase"/>
    <property type="match status" value="1"/>
</dbReference>
<dbReference type="PANTHER" id="PTHR34861:SF11">
    <property type="entry name" value="CYCLASE"/>
    <property type="match status" value="1"/>
</dbReference>
<evidence type="ECO:0000256" key="1">
    <source>
        <dbReference type="ARBA" id="ARBA00007865"/>
    </source>
</evidence>
<dbReference type="InterPro" id="IPR007325">
    <property type="entry name" value="KFase/CYL"/>
</dbReference>
<dbReference type="InterPro" id="IPR037175">
    <property type="entry name" value="KFase_sf"/>
</dbReference>
<accession>A0A428RBU4</accession>
<reference evidence="2 3" key="1">
    <citation type="submission" date="2017-06" db="EMBL/GenBank/DDBJ databases">
        <title>Comparative genomic analysis of Ambrosia Fusariam Clade fungi.</title>
        <authorList>
            <person name="Stajich J.E."/>
            <person name="Carrillo J."/>
            <person name="Kijimoto T."/>
            <person name="Eskalen A."/>
            <person name="O'Donnell K."/>
            <person name="Kasson M."/>
        </authorList>
    </citation>
    <scope>NUCLEOTIDE SEQUENCE [LARGE SCALE GENOMIC DNA]</scope>
    <source>
        <strain evidence="2 3">NRRL62606</strain>
    </source>
</reference>
<dbReference type="PANTHER" id="PTHR34861">
    <property type="match status" value="1"/>
</dbReference>
<proteinExistence type="inferred from homology"/>
<evidence type="ECO:0000313" key="3">
    <source>
        <dbReference type="Proteomes" id="UP000287972"/>
    </source>
</evidence>
<keyword evidence="3" id="KW-1185">Reference proteome</keyword>
<comment type="caution">
    <text evidence="2">The sequence shown here is derived from an EMBL/GenBank/DDBJ whole genome shotgun (WGS) entry which is preliminary data.</text>
</comment>
<dbReference type="Proteomes" id="UP000287972">
    <property type="component" value="Unassembled WGS sequence"/>
</dbReference>
<gene>
    <name evidence="2" type="ORF">CEP51_011270</name>
</gene>
<evidence type="ECO:0008006" key="4">
    <source>
        <dbReference type="Google" id="ProtNLM"/>
    </source>
</evidence>
<sequence length="390" mass="42951">MMTGTVPRSADLHPRDAHFWLRHDTALTGKIPSSTPAAMSHCKDVSKEHSPGSLKRFLVLKLRTENAELTGFTMARPAFEDLPLQKGHPQFSAWGLWGKDDELGTLNLLTPDVRKQAALGIQTGDTIPLSLPIDAFVQPMNPVRKPCSHRIIAKGHANDDELDINTQGSSHWDGLRHYPYQSTLEYYNGVTQADISGEAANLKIGVHNLARSTITGRGVLLDWFAWSQQHGIRIDPFAAEGIPISQIKAVAQFQNVTFSPGDILLIRTGWLSAYRALPVNEQESLPRRQVRASCGIEASEEAIRWHWENAFAAVASDTVAYEAWPSPRPCGVAMHEVFLSGWGMPIGESFDLEALAEKCSKEKRWTFMFVSVPLDIPGGVASPPSAVAIF</sequence>